<dbReference type="Proteomes" id="UP001500751">
    <property type="component" value="Unassembled WGS sequence"/>
</dbReference>
<comment type="similarity">
    <text evidence="1">Belongs to the CdaR family.</text>
</comment>
<dbReference type="InterPro" id="IPR051448">
    <property type="entry name" value="CdaR-like_regulators"/>
</dbReference>
<evidence type="ECO:0000259" key="2">
    <source>
        <dbReference type="Pfam" id="PF13556"/>
    </source>
</evidence>
<feature type="domain" description="RsbT co-antagonist protein RsbRD N-terminal" evidence="3">
    <location>
        <begin position="25"/>
        <end position="159"/>
    </location>
</feature>
<proteinExistence type="inferred from homology"/>
<dbReference type="Pfam" id="PF17853">
    <property type="entry name" value="GGDEF_2"/>
    <property type="match status" value="1"/>
</dbReference>
<dbReference type="InterPro" id="IPR042070">
    <property type="entry name" value="PucR_C-HTH_sf"/>
</dbReference>
<dbReference type="Gene3D" id="1.10.10.2840">
    <property type="entry name" value="PucR C-terminal helix-turn-helix domain"/>
    <property type="match status" value="1"/>
</dbReference>
<protein>
    <submittedName>
        <fullName evidence="5">Helix-turn-helix domain-containing protein</fullName>
    </submittedName>
</protein>
<feature type="domain" description="PucR C-terminal helix-turn-helix" evidence="2">
    <location>
        <begin position="330"/>
        <end position="387"/>
    </location>
</feature>
<dbReference type="RefSeq" id="WP_344670707.1">
    <property type="nucleotide sequence ID" value="NZ_BAAAQN010000065.1"/>
</dbReference>
<dbReference type="InterPro" id="IPR025736">
    <property type="entry name" value="PucR_C-HTH_dom"/>
</dbReference>
<evidence type="ECO:0000256" key="1">
    <source>
        <dbReference type="ARBA" id="ARBA00006754"/>
    </source>
</evidence>
<sequence length="396" mass="42863">MVSGEQTTDADTAALATVMLDRAVELGDGVAARLVARIPAYRSLVDYEGLRHSCHEHVRVIFGDLAGVPYTGPDAAVNTGRTRAAEGVPMSAIYDGYQIAVAYLWEELADAAQHSRTTPAAAIRASSELWMRLQGFTATMSETYRAEMEDRIRSQEQRRSALVQALLEGSLAEPQVWDVADLLRLPHQGPYVVIAARVAGIGEHALTGIENKLDALGIGSAWRLMHDVEIGVASLPRPRDQFDQLIAGLDSGGLARVGVSPLYDNLTTTSNALRLARIALRGAVGAGDVVVFGDDPLTMAVASAPDVMPRLADTILAGLQDMPLEDRTLLLETFGVWRDTGGSAEAAARRLYVHPNTVRYRLKRLEERTGRSLTDPRHLAELSLAYEIDRSMGSVN</sequence>
<evidence type="ECO:0000259" key="3">
    <source>
        <dbReference type="Pfam" id="PF14361"/>
    </source>
</evidence>
<keyword evidence="6" id="KW-1185">Reference proteome</keyword>
<dbReference type="InterPro" id="IPR041522">
    <property type="entry name" value="CdaR_GGDEF"/>
</dbReference>
<comment type="caution">
    <text evidence="5">The sequence shown here is derived from an EMBL/GenBank/DDBJ whole genome shotgun (WGS) entry which is preliminary data.</text>
</comment>
<accession>A0ABP5GUZ1</accession>
<reference evidence="6" key="1">
    <citation type="journal article" date="2019" name="Int. J. Syst. Evol. Microbiol.">
        <title>The Global Catalogue of Microorganisms (GCM) 10K type strain sequencing project: providing services to taxonomists for standard genome sequencing and annotation.</title>
        <authorList>
            <consortium name="The Broad Institute Genomics Platform"/>
            <consortium name="The Broad Institute Genome Sequencing Center for Infectious Disease"/>
            <person name="Wu L."/>
            <person name="Ma J."/>
        </authorList>
    </citation>
    <scope>NUCLEOTIDE SEQUENCE [LARGE SCALE GENOMIC DNA]</scope>
    <source>
        <strain evidence="6">JCM 16014</strain>
    </source>
</reference>
<evidence type="ECO:0000313" key="5">
    <source>
        <dbReference type="EMBL" id="GAA2056779.1"/>
    </source>
</evidence>
<dbReference type="EMBL" id="BAAAQN010000065">
    <property type="protein sequence ID" value="GAA2056779.1"/>
    <property type="molecule type" value="Genomic_DNA"/>
</dbReference>
<name>A0ABP5GUZ1_9ACTN</name>
<evidence type="ECO:0000259" key="4">
    <source>
        <dbReference type="Pfam" id="PF17853"/>
    </source>
</evidence>
<dbReference type="InterPro" id="IPR025751">
    <property type="entry name" value="RsbRD_N_dom"/>
</dbReference>
<dbReference type="PANTHER" id="PTHR33744">
    <property type="entry name" value="CARBOHYDRATE DIACID REGULATOR"/>
    <property type="match status" value="1"/>
</dbReference>
<dbReference type="Pfam" id="PF14361">
    <property type="entry name" value="RsbRD_N"/>
    <property type="match status" value="1"/>
</dbReference>
<dbReference type="Pfam" id="PF13556">
    <property type="entry name" value="HTH_30"/>
    <property type="match status" value="1"/>
</dbReference>
<gene>
    <name evidence="5" type="ORF">GCM10009839_77520</name>
</gene>
<evidence type="ECO:0000313" key="6">
    <source>
        <dbReference type="Proteomes" id="UP001500751"/>
    </source>
</evidence>
<feature type="domain" description="CdaR GGDEF-like" evidence="4">
    <location>
        <begin position="170"/>
        <end position="281"/>
    </location>
</feature>
<dbReference type="PANTHER" id="PTHR33744:SF7">
    <property type="entry name" value="PUCR FAMILY TRANSCRIPTIONAL REGULATOR"/>
    <property type="match status" value="1"/>
</dbReference>
<organism evidence="5 6">
    <name type="scientific">Catenulispora yoronensis</name>
    <dbReference type="NCBI Taxonomy" id="450799"/>
    <lineage>
        <taxon>Bacteria</taxon>
        <taxon>Bacillati</taxon>
        <taxon>Actinomycetota</taxon>
        <taxon>Actinomycetes</taxon>
        <taxon>Catenulisporales</taxon>
        <taxon>Catenulisporaceae</taxon>
        <taxon>Catenulispora</taxon>
    </lineage>
</organism>